<dbReference type="InterPro" id="IPR036102">
    <property type="entry name" value="OsmC/Ohrsf"/>
</dbReference>
<sequence length="157" mass="17336">MQFEARLEWQRNGQSFLDQKYSRGHEWIFDGGLRVPASSSPLSVPLPMSVADNVDPEEALVAAAASCHMLFFLSIAAQRGHTVESYVDNAVGLLEKDDKGRMAMTNITLRPEIVFAGVAWPSEEEIAAIHHEAHDKCYIANSLKTEITIEPAIEPEG</sequence>
<dbReference type="Proteomes" id="UP000437862">
    <property type="component" value="Chromosome"/>
</dbReference>
<evidence type="ECO:0000313" key="4">
    <source>
        <dbReference type="Proteomes" id="UP000437862"/>
    </source>
</evidence>
<keyword evidence="4" id="KW-1185">Reference proteome</keyword>
<proteinExistence type="predicted"/>
<dbReference type="InterPro" id="IPR003718">
    <property type="entry name" value="OsmC/Ohr_fam"/>
</dbReference>
<evidence type="ECO:0000313" key="1">
    <source>
        <dbReference type="EMBL" id="QGZ40963.1"/>
    </source>
</evidence>
<dbReference type="Gene3D" id="3.30.300.20">
    <property type="match status" value="1"/>
</dbReference>
<dbReference type="Proteomes" id="UP000315112">
    <property type="component" value="Unassembled WGS sequence"/>
</dbReference>
<dbReference type="Pfam" id="PF02566">
    <property type="entry name" value="OsmC"/>
    <property type="match status" value="1"/>
</dbReference>
<reference evidence="1 4" key="3">
    <citation type="submission" date="2019-12" db="EMBL/GenBank/DDBJ databases">
        <title>Draft Genome Sequences of Six Type Strains of the Genus Massilia.</title>
        <authorList>
            <person name="Miess H."/>
            <person name="Frediansyah A."/>
            <person name="Goeker M."/>
            <person name="Gross H."/>
        </authorList>
    </citation>
    <scope>NUCLEOTIDE SEQUENCE [LARGE SCALE GENOMIC DNA]</scope>
    <source>
        <strain evidence="1 4">DSM 26639</strain>
    </source>
</reference>
<organism evidence="2 3">
    <name type="scientific">Pseudoduganella flava</name>
    <dbReference type="NCBI Taxonomy" id="871742"/>
    <lineage>
        <taxon>Bacteria</taxon>
        <taxon>Pseudomonadati</taxon>
        <taxon>Pseudomonadota</taxon>
        <taxon>Betaproteobacteria</taxon>
        <taxon>Burkholderiales</taxon>
        <taxon>Oxalobacteraceae</taxon>
        <taxon>Telluria group</taxon>
        <taxon>Pseudoduganella</taxon>
    </lineage>
</organism>
<dbReference type="PANTHER" id="PTHR42830">
    <property type="entry name" value="OSMOTICALLY INDUCIBLE FAMILY PROTEIN"/>
    <property type="match status" value="1"/>
</dbReference>
<dbReference type="OrthoDB" id="9795405at2"/>
<dbReference type="InterPro" id="IPR015946">
    <property type="entry name" value="KH_dom-like_a/b"/>
</dbReference>
<reference evidence="2" key="2">
    <citation type="submission" date="2019-07" db="EMBL/GenBank/DDBJ databases">
        <authorList>
            <person name="Whitman W."/>
            <person name="Huntemann M."/>
            <person name="Clum A."/>
            <person name="Pillay M."/>
            <person name="Palaniappan K."/>
            <person name="Varghese N."/>
            <person name="Mikhailova N."/>
            <person name="Stamatis D."/>
            <person name="Reddy T."/>
            <person name="Daum C."/>
            <person name="Shapiro N."/>
            <person name="Ivanova N."/>
            <person name="Kyrpides N."/>
            <person name="Woyke T."/>
        </authorList>
    </citation>
    <scope>NUCLEOTIDE SEQUENCE</scope>
    <source>
        <strain evidence="2">CGMCC 1.10685</strain>
    </source>
</reference>
<gene>
    <name evidence="1" type="ORF">GO485_19070</name>
    <name evidence="2" type="ORF">IP92_03729</name>
</gene>
<name>A0A562PLK0_9BURK</name>
<accession>A0A562PLK0</accession>
<dbReference type="SUPFAM" id="SSF82784">
    <property type="entry name" value="OsmC-like"/>
    <property type="match status" value="1"/>
</dbReference>
<dbReference type="EMBL" id="VLKW01000007">
    <property type="protein sequence ID" value="TWI45351.1"/>
    <property type="molecule type" value="Genomic_DNA"/>
</dbReference>
<evidence type="ECO:0000313" key="2">
    <source>
        <dbReference type="EMBL" id="TWI45351.1"/>
    </source>
</evidence>
<evidence type="ECO:0000313" key="3">
    <source>
        <dbReference type="Proteomes" id="UP000315112"/>
    </source>
</evidence>
<dbReference type="RefSeq" id="WP_145877775.1">
    <property type="nucleotide sequence ID" value="NZ_CP046904.1"/>
</dbReference>
<dbReference type="PANTHER" id="PTHR42830:SF2">
    <property type="entry name" value="OSMC_OHR FAMILY PROTEIN"/>
    <property type="match status" value="1"/>
</dbReference>
<dbReference type="InterPro" id="IPR052707">
    <property type="entry name" value="OsmC_Ohr_Peroxiredoxin"/>
</dbReference>
<dbReference type="EMBL" id="CP046904">
    <property type="protein sequence ID" value="QGZ40963.1"/>
    <property type="molecule type" value="Genomic_DNA"/>
</dbReference>
<dbReference type="AlphaFoldDB" id="A0A562PLK0"/>
<protein>
    <submittedName>
        <fullName evidence="2">Organic hydroperoxide reductase OsmC/OhrA</fullName>
    </submittedName>
    <submittedName>
        <fullName evidence="1">OsmC family peroxiredoxin</fullName>
    </submittedName>
</protein>
<reference evidence="2 3" key="1">
    <citation type="journal article" date="2015" name="Stand. Genomic Sci.">
        <title>Genomic Encyclopedia of Bacterial and Archaeal Type Strains, Phase III: the genomes of soil and plant-associated and newly described type strains.</title>
        <authorList>
            <person name="Whitman W.B."/>
            <person name="Woyke T."/>
            <person name="Klenk H.P."/>
            <person name="Zhou Y."/>
            <person name="Lilburn T.G."/>
            <person name="Beck B.J."/>
            <person name="De Vos P."/>
            <person name="Vandamme P."/>
            <person name="Eisen J.A."/>
            <person name="Garrity G."/>
            <person name="Hugenholtz P."/>
            <person name="Kyrpides N.C."/>
        </authorList>
    </citation>
    <scope>NUCLEOTIDE SEQUENCE [LARGE SCALE GENOMIC DNA]</scope>
    <source>
        <strain evidence="2 3">CGMCC 1.10685</strain>
    </source>
</reference>